<evidence type="ECO:0000259" key="1">
    <source>
        <dbReference type="Pfam" id="PF01966"/>
    </source>
</evidence>
<proteinExistence type="predicted"/>
<dbReference type="InterPro" id="IPR006675">
    <property type="entry name" value="HDIG_dom"/>
</dbReference>
<feature type="domain" description="HD" evidence="1">
    <location>
        <begin position="21"/>
        <end position="100"/>
    </location>
</feature>
<dbReference type="PANTHER" id="PTHR38659">
    <property type="entry name" value="METAL-DEPENDENT PHOSPHOHYDROLASE"/>
    <property type="match status" value="1"/>
</dbReference>
<evidence type="ECO:0000313" key="2">
    <source>
        <dbReference type="EMBL" id="OGF10507.1"/>
    </source>
</evidence>
<sequence length="181" mass="20087">MDRQQAKELLEQTIPNKNLQKHMLAAEACMKGLAEHFGEDQDKWALAGLLHDLDYDRTANDFPNHGLVTAQMLEGQDISEDIIYAIKAHPGHVEAKSKMDFALYAVDPLTGLIVAAALMHPTKKLANVDVPFIMKRYKEKRFAAGANRDQIQTCDRLGLSLEDFIGKCLTAMQGIAPELGL</sequence>
<dbReference type="CDD" id="cd00077">
    <property type="entry name" value="HDc"/>
    <property type="match status" value="1"/>
</dbReference>
<dbReference type="PANTHER" id="PTHR38659:SF1">
    <property type="entry name" value="METAL DEPENDENT PHOSPHOHYDROLASE"/>
    <property type="match status" value="1"/>
</dbReference>
<dbReference type="EMBL" id="MFFM01000038">
    <property type="protein sequence ID" value="OGF10507.1"/>
    <property type="molecule type" value="Genomic_DNA"/>
</dbReference>
<dbReference type="AlphaFoldDB" id="A0A1F5R7S9"/>
<evidence type="ECO:0000313" key="3">
    <source>
        <dbReference type="Proteomes" id="UP000177230"/>
    </source>
</evidence>
<dbReference type="InterPro" id="IPR006674">
    <property type="entry name" value="HD_domain"/>
</dbReference>
<accession>A0A1F5R7S9</accession>
<dbReference type="Proteomes" id="UP000177230">
    <property type="component" value="Unassembled WGS sequence"/>
</dbReference>
<protein>
    <submittedName>
        <fullName evidence="2">Phosphohydrolase</fullName>
    </submittedName>
</protein>
<organism evidence="2 3">
    <name type="scientific">Candidatus Edwardsbacteria bacterium GWF2_54_11</name>
    <dbReference type="NCBI Taxonomy" id="1817851"/>
    <lineage>
        <taxon>Bacteria</taxon>
        <taxon>Candidatus Edwardsiibacteriota</taxon>
    </lineage>
</organism>
<gene>
    <name evidence="2" type="ORF">A2024_09165</name>
</gene>
<keyword evidence="2" id="KW-0378">Hydrolase</keyword>
<reference evidence="2 3" key="1">
    <citation type="journal article" date="2016" name="Nat. Commun.">
        <title>Thousands of microbial genomes shed light on interconnected biogeochemical processes in an aquifer system.</title>
        <authorList>
            <person name="Anantharaman K."/>
            <person name="Brown C.T."/>
            <person name="Hug L.A."/>
            <person name="Sharon I."/>
            <person name="Castelle C.J."/>
            <person name="Probst A.J."/>
            <person name="Thomas B.C."/>
            <person name="Singh A."/>
            <person name="Wilkins M.J."/>
            <person name="Karaoz U."/>
            <person name="Brodie E.L."/>
            <person name="Williams K.H."/>
            <person name="Hubbard S.S."/>
            <person name="Banfield J.F."/>
        </authorList>
    </citation>
    <scope>NUCLEOTIDE SEQUENCE [LARGE SCALE GENOMIC DNA]</scope>
</reference>
<dbReference type="Pfam" id="PF01966">
    <property type="entry name" value="HD"/>
    <property type="match status" value="1"/>
</dbReference>
<name>A0A1F5R7S9_9BACT</name>
<comment type="caution">
    <text evidence="2">The sequence shown here is derived from an EMBL/GenBank/DDBJ whole genome shotgun (WGS) entry which is preliminary data.</text>
</comment>
<dbReference type="InterPro" id="IPR003607">
    <property type="entry name" value="HD/PDEase_dom"/>
</dbReference>
<dbReference type="Gene3D" id="1.10.3210.10">
    <property type="entry name" value="Hypothetical protein af1432"/>
    <property type="match status" value="1"/>
</dbReference>
<dbReference type="NCBIfam" id="TIGR00277">
    <property type="entry name" value="HDIG"/>
    <property type="match status" value="1"/>
</dbReference>
<dbReference type="GO" id="GO:0016787">
    <property type="term" value="F:hydrolase activity"/>
    <property type="evidence" value="ECO:0007669"/>
    <property type="project" value="UniProtKB-KW"/>
</dbReference>
<dbReference type="SUPFAM" id="SSF109604">
    <property type="entry name" value="HD-domain/PDEase-like"/>
    <property type="match status" value="1"/>
</dbReference>